<protein>
    <submittedName>
        <fullName evidence="2">Uncharacterized protein</fullName>
    </submittedName>
</protein>
<feature type="region of interest" description="Disordered" evidence="1">
    <location>
        <begin position="52"/>
        <end position="85"/>
    </location>
</feature>
<evidence type="ECO:0000313" key="2">
    <source>
        <dbReference type="EMBL" id="ELA34171.1"/>
    </source>
</evidence>
<evidence type="ECO:0000256" key="1">
    <source>
        <dbReference type="SAM" id="MobiDB-lite"/>
    </source>
</evidence>
<dbReference type="HOGENOM" id="CLU_2032061_0_0_1"/>
<dbReference type="AlphaFoldDB" id="L2G7A4"/>
<feature type="compositionally biased region" description="Polar residues" evidence="1">
    <location>
        <begin position="52"/>
        <end position="65"/>
    </location>
</feature>
<organism evidence="2">
    <name type="scientific">Colletotrichum fructicola (strain Nara gc5)</name>
    <name type="common">Anthracnose fungus</name>
    <name type="synonym">Colletotrichum gloeosporioides (strain Nara gc5)</name>
    <dbReference type="NCBI Taxonomy" id="1213859"/>
    <lineage>
        <taxon>Eukaryota</taxon>
        <taxon>Fungi</taxon>
        <taxon>Dikarya</taxon>
        <taxon>Ascomycota</taxon>
        <taxon>Pezizomycotina</taxon>
        <taxon>Sordariomycetes</taxon>
        <taxon>Hypocreomycetidae</taxon>
        <taxon>Glomerellales</taxon>
        <taxon>Glomerellaceae</taxon>
        <taxon>Colletotrichum</taxon>
        <taxon>Colletotrichum gloeosporioides species complex</taxon>
    </lineage>
</organism>
<dbReference type="EMBL" id="KB020629">
    <property type="protein sequence ID" value="ELA34171.1"/>
    <property type="molecule type" value="Genomic_DNA"/>
</dbReference>
<gene>
    <name evidence="2" type="ORF">CGGC5_5950</name>
</gene>
<proteinExistence type="predicted"/>
<reference evidence="2" key="1">
    <citation type="submission" date="2012-08" db="EMBL/GenBank/DDBJ databases">
        <title>Genome analysis of Colletotrichum orbiculare and Colletotrichum fructicola.</title>
        <authorList>
            <person name="Gan P.H.P."/>
            <person name="Ikeda K."/>
            <person name="Irieda H."/>
            <person name="Narusaka M."/>
            <person name="O'Connell R.J."/>
            <person name="Narusaka Y."/>
            <person name="Takano Y."/>
            <person name="Kubo Y."/>
            <person name="Shirasu K."/>
        </authorList>
    </citation>
    <scope>NUCLEOTIDE SEQUENCE</scope>
    <source>
        <strain evidence="2">Nara gc5</strain>
    </source>
</reference>
<sequence length="122" mass="12937">MDGLALRRALYRSWTGLKHQRAKVIGCAASSSGQGSVAERLPIIRDQASVRTGTQLGSEASNPSHDNVPCDVRGWAQAGHTGDSDQERLGIDTLLCIGCVGRTQCSLSGLMGKQDGWFTAHA</sequence>
<accession>L2G7A4</accession>
<name>L2G7A4_COLFN</name>
<feature type="non-terminal residue" evidence="2">
    <location>
        <position position="122"/>
    </location>
</feature>